<comment type="function">
    <text evidence="10">Provides the precursors necessary for DNA synthesis. Catalyzes the biosynthesis of deoxyribonucleotides from the corresponding ribonucleotides.</text>
</comment>
<dbReference type="PROSITE" id="PS51161">
    <property type="entry name" value="ATP_CONE"/>
    <property type="match status" value="1"/>
</dbReference>
<evidence type="ECO:0000256" key="8">
    <source>
        <dbReference type="ARBA" id="ARBA00047754"/>
    </source>
</evidence>
<dbReference type="Pfam" id="PF02867">
    <property type="entry name" value="Ribonuc_red_lgC"/>
    <property type="match status" value="1"/>
</dbReference>
<dbReference type="EC" id="1.17.4.1" evidence="2 10"/>
<dbReference type="PROSITE" id="PS00089">
    <property type="entry name" value="RIBORED_LARGE"/>
    <property type="match status" value="1"/>
</dbReference>
<dbReference type="InterPro" id="IPR000788">
    <property type="entry name" value="RNR_lg_C"/>
</dbReference>
<dbReference type="PRINTS" id="PR01183">
    <property type="entry name" value="RIBORDTASEM1"/>
</dbReference>
<dbReference type="InterPro" id="IPR008926">
    <property type="entry name" value="RNR_R1-su_N"/>
</dbReference>
<evidence type="ECO:0000256" key="6">
    <source>
        <dbReference type="ARBA" id="ARBA00023002"/>
    </source>
</evidence>
<evidence type="ECO:0000256" key="4">
    <source>
        <dbReference type="ARBA" id="ARBA00022741"/>
    </source>
</evidence>
<evidence type="ECO:0000256" key="5">
    <source>
        <dbReference type="ARBA" id="ARBA00022840"/>
    </source>
</evidence>
<dbReference type="SUPFAM" id="SSF51998">
    <property type="entry name" value="PFL-like glycyl radical enzymes"/>
    <property type="match status" value="1"/>
</dbReference>
<evidence type="ECO:0000256" key="3">
    <source>
        <dbReference type="ARBA" id="ARBA00022533"/>
    </source>
</evidence>
<dbReference type="InterPro" id="IPR005144">
    <property type="entry name" value="ATP-cone_dom"/>
</dbReference>
<gene>
    <name evidence="12" type="ORF">AVCANL283_07780</name>
</gene>
<evidence type="ECO:0000256" key="7">
    <source>
        <dbReference type="ARBA" id="ARBA00023116"/>
    </source>
</evidence>
<name>A0ABS7WT87_9BACT</name>
<dbReference type="EMBL" id="JACGBB010000022">
    <property type="protein sequence ID" value="MBZ7987990.1"/>
    <property type="molecule type" value="Genomic_DNA"/>
</dbReference>
<evidence type="ECO:0000256" key="1">
    <source>
        <dbReference type="ARBA" id="ARBA00010406"/>
    </source>
</evidence>
<dbReference type="InterPro" id="IPR013346">
    <property type="entry name" value="NrdE_NrdA_C"/>
</dbReference>
<keyword evidence="5 9" id="KW-0067">ATP-binding</keyword>
<dbReference type="Gene3D" id="3.20.70.20">
    <property type="match status" value="1"/>
</dbReference>
<organism evidence="12 13">
    <name type="scientific">Campylobacter canadensis</name>
    <dbReference type="NCBI Taxonomy" id="449520"/>
    <lineage>
        <taxon>Bacteria</taxon>
        <taxon>Pseudomonadati</taxon>
        <taxon>Campylobacterota</taxon>
        <taxon>Epsilonproteobacteria</taxon>
        <taxon>Campylobacterales</taxon>
        <taxon>Campylobacteraceae</taxon>
        <taxon>Campylobacter</taxon>
    </lineage>
</organism>
<feature type="domain" description="ATP-cone" evidence="11">
    <location>
        <begin position="1"/>
        <end position="91"/>
    </location>
</feature>
<dbReference type="NCBIfam" id="TIGR02506">
    <property type="entry name" value="NrdE_NrdA"/>
    <property type="match status" value="1"/>
</dbReference>
<dbReference type="SUPFAM" id="SSF48168">
    <property type="entry name" value="R1 subunit of ribonucleotide reductase, N-terminal domain"/>
    <property type="match status" value="1"/>
</dbReference>
<dbReference type="Pfam" id="PF00317">
    <property type="entry name" value="Ribonuc_red_lgN"/>
    <property type="match status" value="1"/>
</dbReference>
<keyword evidence="7 10" id="KW-0215">Deoxyribonucleotide synthesis</keyword>
<dbReference type="CDD" id="cd01679">
    <property type="entry name" value="RNR_I"/>
    <property type="match status" value="1"/>
</dbReference>
<keyword evidence="13" id="KW-1185">Reference proteome</keyword>
<keyword evidence="3" id="KW-0021">Allosteric enzyme</keyword>
<dbReference type="Proteomes" id="UP000786183">
    <property type="component" value="Unassembled WGS sequence"/>
</dbReference>
<comment type="similarity">
    <text evidence="1 10">Belongs to the ribonucleoside diphosphate reductase large chain family.</text>
</comment>
<accession>A0ABS7WT87</accession>
<keyword evidence="6 10" id="KW-0560">Oxidoreductase</keyword>
<dbReference type="InterPro" id="IPR013509">
    <property type="entry name" value="RNR_lsu_N"/>
</dbReference>
<evidence type="ECO:0000256" key="9">
    <source>
        <dbReference type="PROSITE-ProRule" id="PRU00492"/>
    </source>
</evidence>
<dbReference type="PANTHER" id="PTHR11573">
    <property type="entry name" value="RIBONUCLEOSIDE-DIPHOSPHATE REDUCTASE LARGE CHAIN"/>
    <property type="match status" value="1"/>
</dbReference>
<dbReference type="RefSeq" id="WP_172229595.1">
    <property type="nucleotide sequence ID" value="NZ_CP035946.1"/>
</dbReference>
<evidence type="ECO:0000256" key="2">
    <source>
        <dbReference type="ARBA" id="ARBA00012274"/>
    </source>
</evidence>
<evidence type="ECO:0000256" key="10">
    <source>
        <dbReference type="RuleBase" id="RU003410"/>
    </source>
</evidence>
<keyword evidence="4 9" id="KW-0547">Nucleotide-binding</keyword>
<protein>
    <recommendedName>
        <fullName evidence="2 10">Ribonucleoside-diphosphate reductase</fullName>
        <ecNumber evidence="2 10">1.17.4.1</ecNumber>
    </recommendedName>
</protein>
<reference evidence="12 13" key="1">
    <citation type="submission" date="2020-07" db="EMBL/GenBank/DDBJ databases">
        <title>Transfer of Campylobacter canadensis to the novel genus Avispirillum gen. nov., that also includes two novel species recovered from migratory waterfowl: Avispirillum anseris sp. nov. and Avispirillum brantae sp. nov.</title>
        <authorList>
            <person name="Miller W.G."/>
            <person name="Chapman M.H."/>
            <person name="Yee E."/>
            <person name="Inglis G.D."/>
        </authorList>
    </citation>
    <scope>NUCLEOTIDE SEQUENCE [LARGE SCALE GENOMIC DNA]</scope>
    <source>
        <strain evidence="12 13">L283</strain>
    </source>
</reference>
<evidence type="ECO:0000259" key="11">
    <source>
        <dbReference type="PROSITE" id="PS51161"/>
    </source>
</evidence>
<comment type="caution">
    <text evidence="12">The sequence shown here is derived from an EMBL/GenBank/DDBJ whole genome shotgun (WGS) entry which is preliminary data.</text>
</comment>
<evidence type="ECO:0000313" key="13">
    <source>
        <dbReference type="Proteomes" id="UP000786183"/>
    </source>
</evidence>
<proteinExistence type="inferred from homology"/>
<comment type="catalytic activity">
    <reaction evidence="8 10">
        <text>a 2'-deoxyribonucleoside 5'-diphosphate + [thioredoxin]-disulfide + H2O = a ribonucleoside 5'-diphosphate + [thioredoxin]-dithiol</text>
        <dbReference type="Rhea" id="RHEA:23252"/>
        <dbReference type="Rhea" id="RHEA-COMP:10698"/>
        <dbReference type="Rhea" id="RHEA-COMP:10700"/>
        <dbReference type="ChEBI" id="CHEBI:15377"/>
        <dbReference type="ChEBI" id="CHEBI:29950"/>
        <dbReference type="ChEBI" id="CHEBI:50058"/>
        <dbReference type="ChEBI" id="CHEBI:57930"/>
        <dbReference type="ChEBI" id="CHEBI:73316"/>
        <dbReference type="EC" id="1.17.4.1"/>
    </reaction>
</comment>
<evidence type="ECO:0000313" key="12">
    <source>
        <dbReference type="EMBL" id="MBZ7987990.1"/>
    </source>
</evidence>
<sequence length="791" mass="90505">MKVLKRNGRVEELDISKIKKYTTLATEGLENVSQSELEVDAKIQFRDGISSEEIQTTLIKTAVDKIDIDRPDWSFVAARLFLYDLYHKVNPQKEYSHIKEYFEKGEAAGRIHLGLKEKYDLEDLNNYIKPERDLQFTYLGIKTLYDRYLIKDAKGNPIELPQHMFMAIAMFLAQNELDRQEWAKKFYDLLSKFEVMCATPTLSNARTTRHQLSSCYIGSTPDNIEGIFDSYKEMALLSKFGGGIGWDWSKVRAMGGSIDGHKNAAGGTIPFLKITNDVAVAVDQLGTRKGAIAVYIETWHMDINDFIDLRKNSGEERRRAHELFPALWINDLFIKRVQNNEKWCLFDPFDTPKLCDLYAKEFEEEYERLEKDDSIPKIIVNAKELWKKILTNYFESGMPFLCFKDNANRVNPNAHSGIIRSSNLCTEIFQNTESNLYKIKVIYEDNSTDVFFEDDIVTLSNGQKKSAKKLSSLDILNNKKIYIIEKENIEGKTAVCNLASINLSKINSKEDIKRVVPIAIRMLDNVIDLNFYPHKKVKDTNLSTRSIGLGVMGEAQMLAEKQIMFGSNEHLELIDRIMENISYEAIKTSSELAVEKGIYKEYEGSNWSKGIFPIDLANEKAKALTMGDNLFNQSDCDWNELRKIVTKNGMRNGYLMAIAPTSSISILVGTTQTIEPVYKRKWFEQNLSGMIPSVVPKLSLDTWNYYKTAFEFDQRDLVRAAAVRQKYLDQGQSLNIFVSLDKASGGYLNSIYMLAHELGLKSCYYLRSESPASEHLDNKPVDRSIECEGCQ</sequence>
<dbReference type="InterPro" id="IPR039718">
    <property type="entry name" value="Rrm1"/>
</dbReference>
<dbReference type="PANTHER" id="PTHR11573:SF6">
    <property type="entry name" value="RIBONUCLEOSIDE-DIPHOSPHATE REDUCTASE LARGE SUBUNIT"/>
    <property type="match status" value="1"/>
</dbReference>
<dbReference type="NCBIfam" id="NF006279">
    <property type="entry name" value="PRK08447.1"/>
    <property type="match status" value="1"/>
</dbReference>
<dbReference type="Pfam" id="PF03477">
    <property type="entry name" value="ATP-cone"/>
    <property type="match status" value="1"/>
</dbReference>